<reference evidence="1 2" key="1">
    <citation type="submission" date="2020-07" db="EMBL/GenBank/DDBJ databases">
        <title>Draft genome and description of Microvirga mediterraneensis Marseille-Q2068 sp. nov.</title>
        <authorList>
            <person name="Boxberger M."/>
        </authorList>
    </citation>
    <scope>NUCLEOTIDE SEQUENCE [LARGE SCALE GENOMIC DNA]</scope>
    <source>
        <strain evidence="1 2">Marseille-Q2068</strain>
    </source>
</reference>
<protein>
    <submittedName>
        <fullName evidence="1">Uncharacterized protein</fullName>
    </submittedName>
</protein>
<organism evidence="1 2">
    <name type="scientific">Microvirga mediterraneensis</name>
    <dbReference type="NCBI Taxonomy" id="2754695"/>
    <lineage>
        <taxon>Bacteria</taxon>
        <taxon>Pseudomonadati</taxon>
        <taxon>Pseudomonadota</taxon>
        <taxon>Alphaproteobacteria</taxon>
        <taxon>Hyphomicrobiales</taxon>
        <taxon>Methylobacteriaceae</taxon>
        <taxon>Microvirga</taxon>
    </lineage>
</organism>
<dbReference type="RefSeq" id="WP_181052154.1">
    <property type="nucleotide sequence ID" value="NZ_JACDXJ010000001.1"/>
</dbReference>
<dbReference type="EMBL" id="JACDXJ010000001">
    <property type="protein sequence ID" value="MBA1156610.1"/>
    <property type="molecule type" value="Genomic_DNA"/>
</dbReference>
<gene>
    <name evidence="1" type="ORF">H0S73_10790</name>
</gene>
<dbReference type="AlphaFoldDB" id="A0A838BME1"/>
<dbReference type="Proteomes" id="UP000572984">
    <property type="component" value="Unassembled WGS sequence"/>
</dbReference>
<accession>A0A838BME1</accession>
<comment type="caution">
    <text evidence="1">The sequence shown here is derived from an EMBL/GenBank/DDBJ whole genome shotgun (WGS) entry which is preliminary data.</text>
</comment>
<proteinExistence type="predicted"/>
<evidence type="ECO:0000313" key="2">
    <source>
        <dbReference type="Proteomes" id="UP000572984"/>
    </source>
</evidence>
<keyword evidence="2" id="KW-1185">Reference proteome</keyword>
<evidence type="ECO:0000313" key="1">
    <source>
        <dbReference type="EMBL" id="MBA1156610.1"/>
    </source>
</evidence>
<sequence>MRGITSLLCSAAFFGRETDPLHRKMLQAAGTLFNYPGRCQKAMPGNNRLRSGFLPQPFYIIALTMRNIRFIPTMGQEE</sequence>
<name>A0A838BME1_9HYPH</name>